<dbReference type="Pfam" id="PF00535">
    <property type="entry name" value="Glycos_transf_2"/>
    <property type="match status" value="1"/>
</dbReference>
<keyword evidence="6" id="KW-1185">Reference proteome</keyword>
<dbReference type="PANTHER" id="PTHR43685">
    <property type="entry name" value="GLYCOSYLTRANSFERASE"/>
    <property type="match status" value="1"/>
</dbReference>
<evidence type="ECO:0000313" key="6">
    <source>
        <dbReference type="Proteomes" id="UP001156627"/>
    </source>
</evidence>
<keyword evidence="3" id="KW-0808">Transferase</keyword>
<gene>
    <name evidence="5" type="ORF">GCM10007898_46180</name>
</gene>
<feature type="domain" description="Glycosyltransferase 2-like" evidence="4">
    <location>
        <begin position="28"/>
        <end position="171"/>
    </location>
</feature>
<comment type="caution">
    <text evidence="5">The sequence shown here is derived from an EMBL/GenBank/DDBJ whole genome shotgun (WGS) entry which is preliminary data.</text>
</comment>
<dbReference type="Proteomes" id="UP001156627">
    <property type="component" value="Unassembled WGS sequence"/>
</dbReference>
<dbReference type="SUPFAM" id="SSF53448">
    <property type="entry name" value="Nucleotide-diphospho-sugar transferases"/>
    <property type="match status" value="1"/>
</dbReference>
<protein>
    <recommendedName>
        <fullName evidence="4">Glycosyltransferase 2-like domain-containing protein</fullName>
    </recommendedName>
</protein>
<comment type="similarity">
    <text evidence="1">Belongs to the glycosyltransferase 2 family.</text>
</comment>
<evidence type="ECO:0000256" key="1">
    <source>
        <dbReference type="ARBA" id="ARBA00006739"/>
    </source>
</evidence>
<organism evidence="5 6">
    <name type="scientific">Dyella flagellata</name>
    <dbReference type="NCBI Taxonomy" id="1867833"/>
    <lineage>
        <taxon>Bacteria</taxon>
        <taxon>Pseudomonadati</taxon>
        <taxon>Pseudomonadota</taxon>
        <taxon>Gammaproteobacteria</taxon>
        <taxon>Lysobacterales</taxon>
        <taxon>Rhodanobacteraceae</taxon>
        <taxon>Dyella</taxon>
    </lineage>
</organism>
<evidence type="ECO:0000259" key="4">
    <source>
        <dbReference type="Pfam" id="PF00535"/>
    </source>
</evidence>
<accession>A0ABQ5XHI1</accession>
<dbReference type="InterPro" id="IPR050834">
    <property type="entry name" value="Glycosyltransf_2"/>
</dbReference>
<reference evidence="6" key="1">
    <citation type="journal article" date="2019" name="Int. J. Syst. Evol. Microbiol.">
        <title>The Global Catalogue of Microorganisms (GCM) 10K type strain sequencing project: providing services to taxonomists for standard genome sequencing and annotation.</title>
        <authorList>
            <consortium name="The Broad Institute Genomics Platform"/>
            <consortium name="The Broad Institute Genome Sequencing Center for Infectious Disease"/>
            <person name="Wu L."/>
            <person name="Ma J."/>
        </authorList>
    </citation>
    <scope>NUCLEOTIDE SEQUENCE [LARGE SCALE GENOMIC DNA]</scope>
    <source>
        <strain evidence="6">NBRC 111981</strain>
    </source>
</reference>
<evidence type="ECO:0000256" key="3">
    <source>
        <dbReference type="ARBA" id="ARBA00022679"/>
    </source>
</evidence>
<dbReference type="PANTHER" id="PTHR43685:SF5">
    <property type="entry name" value="GLYCOSYLTRANSFERASE EPSE-RELATED"/>
    <property type="match status" value="1"/>
</dbReference>
<dbReference type="CDD" id="cd00761">
    <property type="entry name" value="Glyco_tranf_GTA_type"/>
    <property type="match status" value="1"/>
</dbReference>
<dbReference type="Gene3D" id="3.90.550.10">
    <property type="entry name" value="Spore Coat Polysaccharide Biosynthesis Protein SpsA, Chain A"/>
    <property type="match status" value="1"/>
</dbReference>
<dbReference type="InterPro" id="IPR001173">
    <property type="entry name" value="Glyco_trans_2-like"/>
</dbReference>
<proteinExistence type="inferred from homology"/>
<evidence type="ECO:0000313" key="5">
    <source>
        <dbReference type="EMBL" id="GLQ91042.1"/>
    </source>
</evidence>
<name>A0ABQ5XHI1_9GAMM</name>
<evidence type="ECO:0000256" key="2">
    <source>
        <dbReference type="ARBA" id="ARBA00022676"/>
    </source>
</evidence>
<keyword evidence="2" id="KW-0328">Glycosyltransferase</keyword>
<dbReference type="InterPro" id="IPR029044">
    <property type="entry name" value="Nucleotide-diphossugar_trans"/>
</dbReference>
<dbReference type="EMBL" id="BSOA01000053">
    <property type="protein sequence ID" value="GLQ91042.1"/>
    <property type="molecule type" value="Genomic_DNA"/>
</dbReference>
<sequence>MHDEMKTATIGPDTRHHHETVATRAPVSVVVPCYRCAATIDEAVGSIANQTLLPAEVLLVEDCSGDGSLAALQRIAAAYEEGWIKVIALADNGGPSRARNIAWEQATQTYIAFLDADDTWAPRKLELQMAALKADPSIALIAHQMVVRERGTPIPAPQEPIQTQIIGRFRMLFHNPLPTASVTLRRDLPFRFDEKVWFSEDYLLWSQIRFSGHRCAKINQVLAIWNARAPGQHGLSDDFMAVHRARRIMRRRLLREGYISLPEYLFTRTVGLVARVRRSVKALVHKEAEYHRPQTDRPQPG</sequence>